<dbReference type="GeneID" id="73043627"/>
<dbReference type="PROSITE" id="PS51186">
    <property type="entry name" value="GNAT"/>
    <property type="match status" value="1"/>
</dbReference>
<dbReference type="PANTHER" id="PTHR43420">
    <property type="entry name" value="ACETYLTRANSFERASE"/>
    <property type="match status" value="1"/>
</dbReference>
<dbReference type="RefSeq" id="WP_254268702.1">
    <property type="nucleotide sequence ID" value="NZ_CP100400.1"/>
</dbReference>
<comment type="caution">
    <text evidence="4">The sequence shown here is derived from an EMBL/GenBank/DDBJ whole genome shotgun (WGS) entry which is preliminary data.</text>
</comment>
<dbReference type="EMBL" id="JBHSHT010000002">
    <property type="protein sequence ID" value="MFC4825652.1"/>
    <property type="molecule type" value="Genomic_DNA"/>
</dbReference>
<evidence type="ECO:0000256" key="2">
    <source>
        <dbReference type="ARBA" id="ARBA00023315"/>
    </source>
</evidence>
<dbReference type="InterPro" id="IPR050680">
    <property type="entry name" value="YpeA/RimI_acetyltransf"/>
</dbReference>
<feature type="domain" description="N-acetyltransferase" evidence="3">
    <location>
        <begin position="1"/>
        <end position="140"/>
    </location>
</feature>
<dbReference type="CDD" id="cd04301">
    <property type="entry name" value="NAT_SF"/>
    <property type="match status" value="1"/>
</dbReference>
<dbReference type="GO" id="GO:0016746">
    <property type="term" value="F:acyltransferase activity"/>
    <property type="evidence" value="ECO:0007669"/>
    <property type="project" value="UniProtKB-KW"/>
</dbReference>
<organism evidence="4 5">
    <name type="scientific">Halorussus aquaticus</name>
    <dbReference type="NCBI Taxonomy" id="2953748"/>
    <lineage>
        <taxon>Archaea</taxon>
        <taxon>Methanobacteriati</taxon>
        <taxon>Methanobacteriota</taxon>
        <taxon>Stenosarchaea group</taxon>
        <taxon>Halobacteria</taxon>
        <taxon>Halobacteriales</taxon>
        <taxon>Haladaptataceae</taxon>
        <taxon>Halorussus</taxon>
    </lineage>
</organism>
<dbReference type="InterPro" id="IPR000182">
    <property type="entry name" value="GNAT_dom"/>
</dbReference>
<proteinExistence type="predicted"/>
<dbReference type="PANTHER" id="PTHR43420:SF12">
    <property type="entry name" value="N-ACETYLTRANSFERASE DOMAIN-CONTAINING PROTEIN"/>
    <property type="match status" value="1"/>
</dbReference>
<evidence type="ECO:0000259" key="3">
    <source>
        <dbReference type="PROSITE" id="PS51186"/>
    </source>
</evidence>
<dbReference type="SUPFAM" id="SSF55729">
    <property type="entry name" value="Acyl-CoA N-acyltransferases (Nat)"/>
    <property type="match status" value="1"/>
</dbReference>
<name>A0ABD5Q4L1_9EURY</name>
<keyword evidence="2 4" id="KW-0012">Acyltransferase</keyword>
<reference evidence="4 5" key="1">
    <citation type="journal article" date="2019" name="Int. J. Syst. Evol. Microbiol.">
        <title>The Global Catalogue of Microorganisms (GCM) 10K type strain sequencing project: providing services to taxonomists for standard genome sequencing and annotation.</title>
        <authorList>
            <consortium name="The Broad Institute Genomics Platform"/>
            <consortium name="The Broad Institute Genome Sequencing Center for Infectious Disease"/>
            <person name="Wu L."/>
            <person name="Ma J."/>
        </authorList>
    </citation>
    <scope>NUCLEOTIDE SEQUENCE [LARGE SCALE GENOMIC DNA]</scope>
    <source>
        <strain evidence="4 5">XZYJ18</strain>
    </source>
</reference>
<protein>
    <submittedName>
        <fullName evidence="4">GNAT family N-acetyltransferase</fullName>
        <ecNumber evidence="4">2.3.1.-</ecNumber>
    </submittedName>
</protein>
<dbReference type="EC" id="2.3.1.-" evidence="4"/>
<dbReference type="Proteomes" id="UP001595945">
    <property type="component" value="Unassembled WGS sequence"/>
</dbReference>
<dbReference type="Pfam" id="PF00583">
    <property type="entry name" value="Acetyltransf_1"/>
    <property type="match status" value="1"/>
</dbReference>
<evidence type="ECO:0000313" key="5">
    <source>
        <dbReference type="Proteomes" id="UP001595945"/>
    </source>
</evidence>
<dbReference type="AlphaFoldDB" id="A0ABD5Q4L1"/>
<gene>
    <name evidence="4" type="ORF">ACFO9K_15445</name>
</gene>
<evidence type="ECO:0000313" key="4">
    <source>
        <dbReference type="EMBL" id="MFC4825652.1"/>
    </source>
</evidence>
<keyword evidence="1 4" id="KW-0808">Transferase</keyword>
<dbReference type="InterPro" id="IPR016181">
    <property type="entry name" value="Acyl_CoA_acyltransferase"/>
</dbReference>
<sequence>MIRPALPDDRERLREVQTHLAEPNPALLAYAVDGPPLTLVSAAPDDDPVGYLVAFHDEEAGYVAEIAVEPSHRREGRARRLLATAFERLRDAGCARVRLTVHPENDAAKALYTSMGFEEVGREADYYDDGSEAITMSRDL</sequence>
<dbReference type="Gene3D" id="3.40.630.30">
    <property type="match status" value="1"/>
</dbReference>
<accession>A0ABD5Q4L1</accession>
<evidence type="ECO:0000256" key="1">
    <source>
        <dbReference type="ARBA" id="ARBA00022679"/>
    </source>
</evidence>
<keyword evidence="5" id="KW-1185">Reference proteome</keyword>